<name>A0ABY7VIM2_9GAMM</name>
<evidence type="ECO:0000313" key="1">
    <source>
        <dbReference type="EMBL" id="WDE13335.1"/>
    </source>
</evidence>
<dbReference type="RefSeq" id="WP_274053689.1">
    <property type="nucleotide sequence ID" value="NZ_CP059693.1"/>
</dbReference>
<dbReference type="Proteomes" id="UP001215231">
    <property type="component" value="Chromosome"/>
</dbReference>
<gene>
    <name evidence="1" type="ORF">H3N35_07815</name>
</gene>
<evidence type="ECO:0000313" key="2">
    <source>
        <dbReference type="Proteomes" id="UP001215231"/>
    </source>
</evidence>
<sequence length="207" mass="22984">MEIYWLARDLNQVPFGRHQFFTIITGNSSTAHKLFKSNQTIISRNLGRGYGLVLGAHNVTPSFQKIPAKFNRLIFKPFESADTAAAKEYLTSSPPTGHAAWENYKPAQGKRVKPKAGITEKELVRGILDAIDYYVINESSTKVAYPPPWLGKNSNSWASSIMDVVPAELPKGASDFIGADAGHDVRIPPSYFQRICTPCKIQNPAYR</sequence>
<protein>
    <submittedName>
        <fullName evidence="1">Uncharacterized protein</fullName>
    </submittedName>
</protein>
<reference evidence="1 2" key="1">
    <citation type="journal article" date="2022" name="Mar. Drugs">
        <title>Bioassay-Guided Fractionation Leads to the Detection of Cholic Acid Generated by the Rare Thalassomonas sp.</title>
        <authorList>
            <person name="Pheiffer F."/>
            <person name="Schneider Y.K."/>
            <person name="Hansen E.H."/>
            <person name="Andersen J.H."/>
            <person name="Isaksson J."/>
            <person name="Busche T."/>
            <person name="R C."/>
            <person name="Kalinowski J."/>
            <person name="Zyl L.V."/>
            <person name="Trindade M."/>
        </authorList>
    </citation>
    <scope>NUCLEOTIDE SEQUENCE [LARGE SCALE GENOMIC DNA]</scope>
    <source>
        <strain evidence="1 2">A5K-61T</strain>
    </source>
</reference>
<keyword evidence="2" id="KW-1185">Reference proteome</keyword>
<organism evidence="1 2">
    <name type="scientific">Thalassomonas haliotis</name>
    <dbReference type="NCBI Taxonomy" id="485448"/>
    <lineage>
        <taxon>Bacteria</taxon>
        <taxon>Pseudomonadati</taxon>
        <taxon>Pseudomonadota</taxon>
        <taxon>Gammaproteobacteria</taxon>
        <taxon>Alteromonadales</taxon>
        <taxon>Colwelliaceae</taxon>
        <taxon>Thalassomonas</taxon>
    </lineage>
</organism>
<proteinExistence type="predicted"/>
<accession>A0ABY7VIM2</accession>
<dbReference type="EMBL" id="CP059693">
    <property type="protein sequence ID" value="WDE13335.1"/>
    <property type="molecule type" value="Genomic_DNA"/>
</dbReference>